<dbReference type="AlphaFoldDB" id="A0A553P0B7"/>
<dbReference type="Proteomes" id="UP000318571">
    <property type="component" value="Chromosome 9"/>
</dbReference>
<reference evidence="1 2" key="1">
    <citation type="journal article" date="2018" name="Nat. Ecol. Evol.">
        <title>Genomic signatures of mitonuclear coevolution across populations of Tigriopus californicus.</title>
        <authorList>
            <person name="Barreto F.S."/>
            <person name="Watson E.T."/>
            <person name="Lima T.G."/>
            <person name="Willett C.S."/>
            <person name="Edmands S."/>
            <person name="Li W."/>
            <person name="Burton R.S."/>
        </authorList>
    </citation>
    <scope>NUCLEOTIDE SEQUENCE [LARGE SCALE GENOMIC DNA]</scope>
    <source>
        <strain evidence="1 2">San Diego</strain>
    </source>
</reference>
<evidence type="ECO:0000313" key="1">
    <source>
        <dbReference type="EMBL" id="TRY71136.1"/>
    </source>
</evidence>
<organism evidence="1 2">
    <name type="scientific">Tigriopus californicus</name>
    <name type="common">Marine copepod</name>
    <dbReference type="NCBI Taxonomy" id="6832"/>
    <lineage>
        <taxon>Eukaryota</taxon>
        <taxon>Metazoa</taxon>
        <taxon>Ecdysozoa</taxon>
        <taxon>Arthropoda</taxon>
        <taxon>Crustacea</taxon>
        <taxon>Multicrustacea</taxon>
        <taxon>Hexanauplia</taxon>
        <taxon>Copepoda</taxon>
        <taxon>Harpacticoida</taxon>
        <taxon>Harpacticidae</taxon>
        <taxon>Tigriopus</taxon>
    </lineage>
</organism>
<accession>A0A553P0B7</accession>
<gene>
    <name evidence="1" type="ORF">TCAL_16433</name>
</gene>
<name>A0A553P0B7_TIGCA</name>
<evidence type="ECO:0000313" key="2">
    <source>
        <dbReference type="Proteomes" id="UP000318571"/>
    </source>
</evidence>
<dbReference type="EMBL" id="VCGU01000009">
    <property type="protein sequence ID" value="TRY71136.1"/>
    <property type="molecule type" value="Genomic_DNA"/>
</dbReference>
<keyword evidence="2" id="KW-1185">Reference proteome</keyword>
<proteinExistence type="predicted"/>
<protein>
    <submittedName>
        <fullName evidence="1">Uncharacterized protein</fullName>
    </submittedName>
</protein>
<comment type="caution">
    <text evidence="1">The sequence shown here is derived from an EMBL/GenBank/DDBJ whole genome shotgun (WGS) entry which is preliminary data.</text>
</comment>
<sequence length="83" mass="9288">MPVGDMCATLKFLLVSGICKKSGIPNIPPTICHNVRLRTAGFPSTKKSDHPADRGDRKIHTHDLDKSGDSCIEWPERRMHFCD</sequence>